<sequence>MLDFDEPSNSEESLLLHKLSISPSKKTHKNNGFSNAVDARQNTDYKVSKPMTSASKTDTSPIMAEPELMEEKKRFIFPVSSSLSPVSIGARRPDASAVKIIGGQGYDVRQPIPLKYPNIRQHFLNARNNFWTPNDIAMGDDKMQWNTGKLTEEEAWMFKCNISYLTASDNLVPDNLDNAILAQITANEMRQYLRWQMAEEANHIESYFFILESFGLDVEGQGQIFNLYQQVPELTAKLNWNLTFTNNVVNCDAPLGSREANRALLEDLISYYIFEYLFFPLGFSQVFALARQGKLRNTAQQYQYIWRDENLHAINGRWLIRQIIKENPELWDKAMRERARAIINEAVALETNFGKATMPNGGIPGLSINSYTSYARLMANNICQALGLDLLFDIKEHPMPWLSEYEMKQEVNFFEGRVRDYRVGSDLKWE</sequence>
<feature type="compositionally biased region" description="Polar residues" evidence="4">
    <location>
        <begin position="48"/>
        <end position="59"/>
    </location>
</feature>
<comment type="cofactor">
    <cofactor evidence="1">
        <name>Fe cation</name>
        <dbReference type="ChEBI" id="CHEBI:24875"/>
    </cofactor>
</comment>
<dbReference type="OrthoDB" id="9766544at2"/>
<dbReference type="STRING" id="395493.BegalDRAFT_0461"/>
<dbReference type="Gene3D" id="1.10.620.20">
    <property type="entry name" value="Ribonucleotide Reductase, subunit A"/>
    <property type="match status" value="1"/>
</dbReference>
<keyword evidence="6" id="KW-1185">Reference proteome</keyword>
<feature type="region of interest" description="Disordered" evidence="4">
    <location>
        <begin position="25"/>
        <end position="59"/>
    </location>
</feature>
<comment type="similarity">
    <text evidence="2">Belongs to the ribonucleoside diphosphate reductase small chain family.</text>
</comment>
<dbReference type="HOGENOM" id="CLU_035339_1_1_6"/>
<dbReference type="InterPro" id="IPR000358">
    <property type="entry name" value="RNR_small_fam"/>
</dbReference>
<dbReference type="RefSeq" id="WP_002683263.1">
    <property type="nucleotide sequence ID" value="NZ_JH600070.1"/>
</dbReference>
<dbReference type="eggNOG" id="COG0208">
    <property type="taxonomic scope" value="Bacteria"/>
</dbReference>
<dbReference type="PANTHER" id="PTHR23409:SF18">
    <property type="entry name" value="RIBONUCLEOSIDE-DIPHOSPHATE REDUCTASE SUBUNIT M2"/>
    <property type="match status" value="1"/>
</dbReference>
<dbReference type="Pfam" id="PF00268">
    <property type="entry name" value="Ribonuc_red_sm"/>
    <property type="match status" value="1"/>
</dbReference>
<evidence type="ECO:0000256" key="1">
    <source>
        <dbReference type="ARBA" id="ARBA00001962"/>
    </source>
</evidence>
<evidence type="ECO:0000313" key="5">
    <source>
        <dbReference type="EMBL" id="EIJ41380.1"/>
    </source>
</evidence>
<dbReference type="GO" id="GO:0004748">
    <property type="term" value="F:ribonucleoside-diphosphate reductase activity, thioredoxin disulfide as acceptor"/>
    <property type="evidence" value="ECO:0007669"/>
    <property type="project" value="UniProtKB-EC"/>
</dbReference>
<evidence type="ECO:0000313" key="6">
    <source>
        <dbReference type="Proteomes" id="UP000005744"/>
    </source>
</evidence>
<dbReference type="PANTHER" id="PTHR23409">
    <property type="entry name" value="RIBONUCLEOSIDE-DIPHOSPHATE REDUCTASE SMALL CHAIN"/>
    <property type="match status" value="1"/>
</dbReference>
<proteinExistence type="inferred from homology"/>
<feature type="compositionally biased region" description="Polar residues" evidence="4">
    <location>
        <begin position="30"/>
        <end position="40"/>
    </location>
</feature>
<dbReference type="UniPathway" id="UPA00326"/>
<organism evidence="5 6">
    <name type="scientific">Beggiatoa alba B18LD</name>
    <dbReference type="NCBI Taxonomy" id="395493"/>
    <lineage>
        <taxon>Bacteria</taxon>
        <taxon>Pseudomonadati</taxon>
        <taxon>Pseudomonadota</taxon>
        <taxon>Gammaproteobacteria</taxon>
        <taxon>Thiotrichales</taxon>
        <taxon>Thiotrichaceae</taxon>
        <taxon>Beggiatoa</taxon>
    </lineage>
</organism>
<accession>I3CCN7</accession>
<evidence type="ECO:0000256" key="4">
    <source>
        <dbReference type="SAM" id="MobiDB-lite"/>
    </source>
</evidence>
<dbReference type="AlphaFoldDB" id="I3CCN7"/>
<evidence type="ECO:0000256" key="2">
    <source>
        <dbReference type="ARBA" id="ARBA00009303"/>
    </source>
</evidence>
<dbReference type="GO" id="GO:0009263">
    <property type="term" value="P:deoxyribonucleotide biosynthetic process"/>
    <property type="evidence" value="ECO:0007669"/>
    <property type="project" value="InterPro"/>
</dbReference>
<dbReference type="InterPro" id="IPR012348">
    <property type="entry name" value="RNR-like"/>
</dbReference>
<dbReference type="EMBL" id="JH600070">
    <property type="protein sequence ID" value="EIJ41380.1"/>
    <property type="molecule type" value="Genomic_DNA"/>
</dbReference>
<dbReference type="CDD" id="cd01049">
    <property type="entry name" value="RNRR2"/>
    <property type="match status" value="1"/>
</dbReference>
<dbReference type="SUPFAM" id="SSF47240">
    <property type="entry name" value="Ferritin-like"/>
    <property type="match status" value="1"/>
</dbReference>
<protein>
    <recommendedName>
        <fullName evidence="3">ribonucleoside-diphosphate reductase</fullName>
        <ecNumber evidence="3">1.17.4.1</ecNumber>
    </recommendedName>
</protein>
<dbReference type="Proteomes" id="UP000005744">
    <property type="component" value="Unassembled WGS sequence"/>
</dbReference>
<dbReference type="InterPro" id="IPR033909">
    <property type="entry name" value="RNR_small"/>
</dbReference>
<dbReference type="InterPro" id="IPR009078">
    <property type="entry name" value="Ferritin-like_SF"/>
</dbReference>
<evidence type="ECO:0000256" key="3">
    <source>
        <dbReference type="ARBA" id="ARBA00012274"/>
    </source>
</evidence>
<dbReference type="EC" id="1.17.4.1" evidence="3"/>
<gene>
    <name evidence="5" type="ORF">BegalDRAFT_0461</name>
</gene>
<reference evidence="5 6" key="1">
    <citation type="submission" date="2011-11" db="EMBL/GenBank/DDBJ databases">
        <title>Improved High-Quality Draft sequence of Beggiatoa alba B18lD.</title>
        <authorList>
            <consortium name="US DOE Joint Genome Institute"/>
            <person name="Lucas S."/>
            <person name="Han J."/>
            <person name="Lapidus A."/>
            <person name="Cheng J.-F."/>
            <person name="Goodwin L."/>
            <person name="Pitluck S."/>
            <person name="Peters L."/>
            <person name="Mikhailova N."/>
            <person name="Held B."/>
            <person name="Detter J.C."/>
            <person name="Han C."/>
            <person name="Tapia R."/>
            <person name="Land M."/>
            <person name="Hauser L."/>
            <person name="Kyrpides N."/>
            <person name="Ivanova N."/>
            <person name="Pagani I."/>
            <person name="Samuel K."/>
            <person name="Teske A."/>
            <person name="Mueller J."/>
            <person name="Woyke T."/>
        </authorList>
    </citation>
    <scope>NUCLEOTIDE SEQUENCE [LARGE SCALE GENOMIC DNA]</scope>
    <source>
        <strain evidence="5 6">B18LD</strain>
    </source>
</reference>
<name>I3CCN7_9GAMM</name>